<proteinExistence type="predicted"/>
<feature type="compositionally biased region" description="Basic and acidic residues" evidence="1">
    <location>
        <begin position="284"/>
        <end position="306"/>
    </location>
</feature>
<gene>
    <name evidence="2" type="ORF">E5Z56_08095</name>
</gene>
<dbReference type="RefSeq" id="WP_138157355.1">
    <property type="nucleotide sequence ID" value="NZ_CP039381.1"/>
</dbReference>
<reference evidence="2 3" key="1">
    <citation type="submission" date="2019-04" db="EMBL/GenBank/DDBJ databases">
        <authorList>
            <person name="Embree M."/>
            <person name="Gaffney J.R."/>
        </authorList>
    </citation>
    <scope>NUCLEOTIDE SEQUENCE [LARGE SCALE GENOMIC DNA]</scope>
    <source>
        <strain evidence="2 3">JE7A12</strain>
    </source>
</reference>
<evidence type="ECO:0000256" key="1">
    <source>
        <dbReference type="SAM" id="MobiDB-lite"/>
    </source>
</evidence>
<accession>A0A4P8XYZ7</accession>
<name>A0A4P8XYZ7_9FIRM</name>
<dbReference type="AlphaFoldDB" id="A0A4P8XYZ7"/>
<organism evidence="2 3">
    <name type="scientific">Ruminococcus bovis</name>
    <dbReference type="NCBI Taxonomy" id="2564099"/>
    <lineage>
        <taxon>Bacteria</taxon>
        <taxon>Bacillati</taxon>
        <taxon>Bacillota</taxon>
        <taxon>Clostridia</taxon>
        <taxon>Eubacteriales</taxon>
        <taxon>Oscillospiraceae</taxon>
        <taxon>Ruminococcus</taxon>
    </lineage>
</organism>
<dbReference type="InterPro" id="IPR029063">
    <property type="entry name" value="SAM-dependent_MTases_sf"/>
</dbReference>
<dbReference type="KEGG" id="ruj:E5Z56_08095"/>
<protein>
    <recommendedName>
        <fullName evidence="4">Methyltransferase type 11 domain-containing protein</fullName>
    </recommendedName>
</protein>
<sequence>MDKNEYCHIQNIISQYLSKDTRVMDLRCGYDYFSKWIKENNLGKIVPLSPKDLEHIDHENPFVAYNNFINDSRKIPTKNKADVVLLLGPLYTMESGKKRTHILSEIKRLVATDGKVITLSKCSNKKSCSEEFLLNNAGFTVDEVAEIPLKNNTTTIKDYEKYYLTVATPKPVITEYDVPPEVYVRIPEKTAIQHNIKIKDIAQIESDVNSHKENSFLKKHNIFSFREIKRSVEPILQIGNINRSIDSTLQPKWYFSNLEKYTCGVKIKLPILSKEISQNINQVEETKSNDTTEELPPKEEKKETKEIKKPHIIKIFPSIDKNLVVRSDKNKVQLPSVSASIDRSLQIKIKKVNPLFDKPKSKKKGTNNLIK</sequence>
<keyword evidence="3" id="KW-1185">Reference proteome</keyword>
<dbReference type="Proteomes" id="UP000301475">
    <property type="component" value="Chromosome"/>
</dbReference>
<dbReference type="EMBL" id="CP039381">
    <property type="protein sequence ID" value="QCT07320.1"/>
    <property type="molecule type" value="Genomic_DNA"/>
</dbReference>
<evidence type="ECO:0000313" key="2">
    <source>
        <dbReference type="EMBL" id="QCT07320.1"/>
    </source>
</evidence>
<evidence type="ECO:0008006" key="4">
    <source>
        <dbReference type="Google" id="ProtNLM"/>
    </source>
</evidence>
<dbReference type="OrthoDB" id="9810615at2"/>
<feature type="region of interest" description="Disordered" evidence="1">
    <location>
        <begin position="283"/>
        <end position="306"/>
    </location>
</feature>
<evidence type="ECO:0000313" key="3">
    <source>
        <dbReference type="Proteomes" id="UP000301475"/>
    </source>
</evidence>
<dbReference type="Gene3D" id="3.40.50.150">
    <property type="entry name" value="Vaccinia Virus protein VP39"/>
    <property type="match status" value="1"/>
</dbReference>